<evidence type="ECO:0000313" key="4">
    <source>
        <dbReference type="Proteomes" id="UP000307943"/>
    </source>
</evidence>
<comment type="caution">
    <text evidence="3">The sequence shown here is derived from an EMBL/GenBank/DDBJ whole genome shotgun (WGS) entry which is preliminary data.</text>
</comment>
<evidence type="ECO:0000259" key="2">
    <source>
        <dbReference type="Pfam" id="PF02525"/>
    </source>
</evidence>
<dbReference type="AlphaFoldDB" id="A0A5C4T5A7"/>
<evidence type="ECO:0000256" key="1">
    <source>
        <dbReference type="ARBA" id="ARBA00023002"/>
    </source>
</evidence>
<dbReference type="OrthoDB" id="9798454at2"/>
<dbReference type="GO" id="GO:0003955">
    <property type="term" value="F:NAD(P)H dehydrogenase (quinone) activity"/>
    <property type="evidence" value="ECO:0007669"/>
    <property type="project" value="TreeGrafter"/>
</dbReference>
<dbReference type="InterPro" id="IPR003680">
    <property type="entry name" value="Flavodoxin_fold"/>
</dbReference>
<dbReference type="EMBL" id="VDCQ01000044">
    <property type="protein sequence ID" value="TNJ63379.1"/>
    <property type="molecule type" value="Genomic_DNA"/>
</dbReference>
<dbReference type="Proteomes" id="UP000307943">
    <property type="component" value="Unassembled WGS sequence"/>
</dbReference>
<dbReference type="InterPro" id="IPR029039">
    <property type="entry name" value="Flavoprotein-like_sf"/>
</dbReference>
<dbReference type="PANTHER" id="PTHR47307">
    <property type="entry name" value="GLUTATHIONE-REGULATED POTASSIUM-EFFLUX SYSTEM ANCILLARY PROTEIN KEFG"/>
    <property type="match status" value="1"/>
</dbReference>
<dbReference type="PANTHER" id="PTHR47307:SF1">
    <property type="entry name" value="GLUTATHIONE-REGULATED POTASSIUM-EFFLUX SYSTEM ANCILLARY PROTEIN KEFG"/>
    <property type="match status" value="1"/>
</dbReference>
<feature type="domain" description="Flavodoxin-like fold" evidence="2">
    <location>
        <begin position="1"/>
        <end position="169"/>
    </location>
</feature>
<dbReference type="RefSeq" id="WP_139605191.1">
    <property type="nucleotide sequence ID" value="NZ_VDCQ01000044.1"/>
</dbReference>
<evidence type="ECO:0000313" key="3">
    <source>
        <dbReference type="EMBL" id="TNJ63379.1"/>
    </source>
</evidence>
<name>A0A5C4T5A7_9BACL</name>
<dbReference type="SUPFAM" id="SSF52218">
    <property type="entry name" value="Flavoproteins"/>
    <property type="match status" value="1"/>
</dbReference>
<gene>
    <name evidence="3" type="ORF">FE784_26050</name>
</gene>
<dbReference type="Pfam" id="PF02525">
    <property type="entry name" value="Flavodoxin_2"/>
    <property type="match status" value="1"/>
</dbReference>
<reference evidence="3 4" key="1">
    <citation type="submission" date="2019-05" db="EMBL/GenBank/DDBJ databases">
        <title>We sequenced the genome of Paenibacillus hemerocallicola KCTC 33185 for further insight into its adaptation and study the phylogeny of Paenibacillus.</title>
        <authorList>
            <person name="Narsing Rao M.P."/>
        </authorList>
    </citation>
    <scope>NUCLEOTIDE SEQUENCE [LARGE SCALE GENOMIC DNA]</scope>
    <source>
        <strain evidence="3 4">KCTC 33185</strain>
    </source>
</reference>
<dbReference type="GO" id="GO:0010181">
    <property type="term" value="F:FMN binding"/>
    <property type="evidence" value="ECO:0007669"/>
    <property type="project" value="TreeGrafter"/>
</dbReference>
<dbReference type="InterPro" id="IPR046980">
    <property type="entry name" value="KefG/KefF"/>
</dbReference>
<proteinExistence type="predicted"/>
<protein>
    <submittedName>
        <fullName evidence="3">General stress protein</fullName>
    </submittedName>
</protein>
<accession>A0A5C4T5A7</accession>
<dbReference type="GO" id="GO:0009055">
    <property type="term" value="F:electron transfer activity"/>
    <property type="evidence" value="ECO:0007669"/>
    <property type="project" value="TreeGrafter"/>
</dbReference>
<dbReference type="Gene3D" id="3.40.50.360">
    <property type="match status" value="1"/>
</dbReference>
<keyword evidence="1" id="KW-0560">Oxidoreductase</keyword>
<keyword evidence="4" id="KW-1185">Reference proteome</keyword>
<organism evidence="3 4">
    <name type="scientific">Paenibacillus hemerocallicola</name>
    <dbReference type="NCBI Taxonomy" id="1172614"/>
    <lineage>
        <taxon>Bacteria</taxon>
        <taxon>Bacillati</taxon>
        <taxon>Bacillota</taxon>
        <taxon>Bacilli</taxon>
        <taxon>Bacillales</taxon>
        <taxon>Paenibacillaceae</taxon>
        <taxon>Paenibacillus</taxon>
    </lineage>
</organism>
<sequence length="179" mass="20558">MNIMVIAAHPSLKQSRANRAFTQELARHAGVYVRDLYQMYPDWRIDAEKEQQLLLVHDRIVFQFPFYWYSCPPLLKKWFDDVFTYGWAFGSGGDHLKGKSFIVATTAGGSENGYRAGGDNWFTVDELLRPIQSTITRCNGIFLPAFVTYNADRGTDAYLSQEARRYAAYIQSELEVLVH</sequence>